<dbReference type="CDD" id="cd02933">
    <property type="entry name" value="OYE_like_FMN"/>
    <property type="match status" value="2"/>
</dbReference>
<evidence type="ECO:0000259" key="4">
    <source>
        <dbReference type="Pfam" id="PF00724"/>
    </source>
</evidence>
<dbReference type="STRING" id="570277.EZMO1_0504"/>
<dbReference type="GO" id="GO:0005829">
    <property type="term" value="C:cytosol"/>
    <property type="evidence" value="ECO:0007669"/>
    <property type="project" value="TreeGrafter"/>
</dbReference>
<gene>
    <name evidence="5" type="primary">nemA</name>
    <name evidence="5" type="ORF">EZMO1_0504</name>
</gene>
<organism evidence="5 6">
    <name type="scientific">Endozoicomonas montiporae CL-33</name>
    <dbReference type="NCBI Taxonomy" id="570277"/>
    <lineage>
        <taxon>Bacteria</taxon>
        <taxon>Pseudomonadati</taxon>
        <taxon>Pseudomonadota</taxon>
        <taxon>Gammaproteobacteria</taxon>
        <taxon>Oceanospirillales</taxon>
        <taxon>Endozoicomonadaceae</taxon>
        <taxon>Endozoicomonas</taxon>
    </lineage>
</organism>
<dbReference type="PANTHER" id="PTHR22893">
    <property type="entry name" value="NADH OXIDOREDUCTASE-RELATED"/>
    <property type="match status" value="1"/>
</dbReference>
<dbReference type="Pfam" id="PF00724">
    <property type="entry name" value="Oxidored_FMN"/>
    <property type="match status" value="2"/>
</dbReference>
<feature type="domain" description="NADH:flavin oxidoreductase/NADH oxidase N-terminal" evidence="4">
    <location>
        <begin position="5"/>
        <end position="338"/>
    </location>
</feature>
<protein>
    <submittedName>
        <fullName evidence="5">N-ethylmaleimide reductase</fullName>
        <ecNumber evidence="5">1.-.-.-</ecNumber>
    </submittedName>
</protein>
<dbReference type="InterPro" id="IPR001155">
    <property type="entry name" value="OxRdtase_FMN_N"/>
</dbReference>
<dbReference type="AlphaFoldDB" id="A0A142B7M9"/>
<evidence type="ECO:0000256" key="2">
    <source>
        <dbReference type="ARBA" id="ARBA00005979"/>
    </source>
</evidence>
<dbReference type="Gene3D" id="3.20.20.70">
    <property type="entry name" value="Aldolase class I"/>
    <property type="match status" value="2"/>
</dbReference>
<dbReference type="Proteomes" id="UP000071065">
    <property type="component" value="Chromosome"/>
</dbReference>
<dbReference type="InterPro" id="IPR045247">
    <property type="entry name" value="Oye-like"/>
</dbReference>
<comment type="similarity">
    <text evidence="2">Belongs to the NADH:flavin oxidoreductase/NADH oxidase family.</text>
</comment>
<proteinExistence type="inferred from homology"/>
<feature type="domain" description="NADH:flavin oxidoreductase/NADH oxidase N-terminal" evidence="4">
    <location>
        <begin position="388"/>
        <end position="721"/>
    </location>
</feature>
<comment type="cofactor">
    <cofactor evidence="1">
        <name>FMN</name>
        <dbReference type="ChEBI" id="CHEBI:58210"/>
    </cofactor>
</comment>
<dbReference type="EC" id="1.-.-.-" evidence="5"/>
<accession>A0A142B7M9</accession>
<evidence type="ECO:0000313" key="5">
    <source>
        <dbReference type="EMBL" id="AMO54755.1"/>
    </source>
</evidence>
<dbReference type="GO" id="GO:0010181">
    <property type="term" value="F:FMN binding"/>
    <property type="evidence" value="ECO:0007669"/>
    <property type="project" value="InterPro"/>
</dbReference>
<dbReference type="PATRIC" id="fig|570277.3.peg.537"/>
<dbReference type="RefSeq" id="WP_236632091.1">
    <property type="nucleotide sequence ID" value="NZ_CP013251.1"/>
</dbReference>
<dbReference type="InterPro" id="IPR013785">
    <property type="entry name" value="Aldolase_TIM"/>
</dbReference>
<evidence type="ECO:0000256" key="3">
    <source>
        <dbReference type="ARBA" id="ARBA00023002"/>
    </source>
</evidence>
<dbReference type="FunFam" id="3.20.20.70:FF:000059">
    <property type="entry name" value="N-ethylmaleimide reductase, FMN-linked"/>
    <property type="match status" value="2"/>
</dbReference>
<evidence type="ECO:0000313" key="6">
    <source>
        <dbReference type="Proteomes" id="UP000071065"/>
    </source>
</evidence>
<keyword evidence="3 5" id="KW-0560">Oxidoreductase</keyword>
<dbReference type="EMBL" id="CP013251">
    <property type="protein sequence ID" value="AMO54755.1"/>
    <property type="molecule type" value="Genomic_DNA"/>
</dbReference>
<reference evidence="5 6" key="1">
    <citation type="journal article" date="2016" name="Front. Microbiol.">
        <title>Genomic Insight into the Host-Endosymbiont Relationship of Endozoicomonas montiporae CL-33(T) with its Coral Host.</title>
        <authorList>
            <person name="Ding J.-Y."/>
            <person name="Shiu J.-H."/>
            <person name="Chen W.-M."/>
            <person name="Chiang Y.-R."/>
            <person name="Tang S.-L."/>
        </authorList>
    </citation>
    <scope>NUCLEOTIDE SEQUENCE [LARGE SCALE GENOMIC DNA]</scope>
    <source>
        <strain evidence="5 6">CL-33</strain>
    </source>
</reference>
<dbReference type="GO" id="GO:0016628">
    <property type="term" value="F:oxidoreductase activity, acting on the CH-CH group of donors, NAD or NADP as acceptor"/>
    <property type="evidence" value="ECO:0007669"/>
    <property type="project" value="UniProtKB-ARBA"/>
</dbReference>
<name>A0A142B7M9_9GAMM</name>
<dbReference type="PANTHER" id="PTHR22893:SF91">
    <property type="entry name" value="NADPH DEHYDROGENASE 2-RELATED"/>
    <property type="match status" value="1"/>
</dbReference>
<dbReference type="KEGG" id="emp:EZMO1_0504"/>
<sequence length="753" mass="82358">MPAPLFSSIALGKHSLQNRIVLPPMTRSRATQPGNVANEMMARYYAQRASAGLIVAEGTQISELGQGYAWTPGIYSQEQIAGWQRVTRAVHDKGGVIFAQLWHVGRVTHPDNIGGQQPVSASAIKAENVKVFIDNGTDEPGFVDVVTPRAMTKDDIKQVVEQYRQAALNAVEAGFDGIELHGANGYLVNQFIDSESNARTDEYGGNLQNRLRFLNEVVGAMVEAIGADKVGIRFAPLTTLNGTVDANPQETYTAAAELMNKHGIAYLHIAEADWDDAPLMSVNFKQALRKAFNGVMIYAGKYSPEKASAAIRDGWADMVGFGRPFVANPDLPARIKNGWEWATHNPETLFGGGEAGLTDYPFYEQKLGHETVSDDVSLTSCTSAKATLFDALKHGNFALDNRVAMAPMTRSRTDQPGDVPNAMMATYYQQRASAGLIISEGAPVSSVGRGYSMTPGIYTEAQIKGWKLTTDAVHQKGGKIFIQLWHVGRRSHSSIAGEAPVSASAIKEPDQVFGPLPEGGFGMIETEMPRAMTEDDIQSTINDFVQAAKNSIEAGFDGVEIHGAHGYLIDQFMRIQSNHRTDQYGGSQENRMRFMLEVVKALVDAIGGDKVAIRLSPFVTEGYQEADPEIVELTLKAIEALAPLNLAYLHFSENISNYQEVPDSFRKAVRNVYPNPIMVAGKYTKDSGQAILAKGYADLVAFGQPFITNPDFFYRIQHDIDLTPVDYEAHSTFYGGDEKGYIDYPFAEQLLQA</sequence>
<dbReference type="SUPFAM" id="SSF51395">
    <property type="entry name" value="FMN-linked oxidoreductases"/>
    <property type="match status" value="2"/>
</dbReference>
<evidence type="ECO:0000256" key="1">
    <source>
        <dbReference type="ARBA" id="ARBA00001917"/>
    </source>
</evidence>